<evidence type="ECO:0000256" key="1">
    <source>
        <dbReference type="SAM" id="MobiDB-lite"/>
    </source>
</evidence>
<reference evidence="3" key="2">
    <citation type="submission" date="2015-01" db="EMBL/GenBank/DDBJ databases">
        <title>Evolutionary Origins and Diversification of the Mycorrhizal Mutualists.</title>
        <authorList>
            <consortium name="DOE Joint Genome Institute"/>
            <consortium name="Mycorrhizal Genomics Consortium"/>
            <person name="Kohler A."/>
            <person name="Kuo A."/>
            <person name="Nagy L.G."/>
            <person name="Floudas D."/>
            <person name="Copeland A."/>
            <person name="Barry K.W."/>
            <person name="Cichocki N."/>
            <person name="Veneault-Fourrey C."/>
            <person name="LaButti K."/>
            <person name="Lindquist E.A."/>
            <person name="Lipzen A."/>
            <person name="Lundell T."/>
            <person name="Morin E."/>
            <person name="Murat C."/>
            <person name="Riley R."/>
            <person name="Ohm R."/>
            <person name="Sun H."/>
            <person name="Tunlid A."/>
            <person name="Henrissat B."/>
            <person name="Grigoriev I.V."/>
            <person name="Hibbett D.S."/>
            <person name="Martin F."/>
        </authorList>
    </citation>
    <scope>NUCLEOTIDE SEQUENCE [LARGE SCALE GENOMIC DNA]</scope>
    <source>
        <strain evidence="3">441</strain>
    </source>
</reference>
<protein>
    <submittedName>
        <fullName evidence="2">Uncharacterized protein</fullName>
    </submittedName>
</protein>
<evidence type="ECO:0000313" key="2">
    <source>
        <dbReference type="EMBL" id="KIK17694.1"/>
    </source>
</evidence>
<dbReference type="EMBL" id="KN833822">
    <property type="protein sequence ID" value="KIK17694.1"/>
    <property type="molecule type" value="Genomic_DNA"/>
</dbReference>
<dbReference type="AlphaFoldDB" id="A0A0C9YUE2"/>
<organism evidence="2 3">
    <name type="scientific">Pisolithus microcarpus 441</name>
    <dbReference type="NCBI Taxonomy" id="765257"/>
    <lineage>
        <taxon>Eukaryota</taxon>
        <taxon>Fungi</taxon>
        <taxon>Dikarya</taxon>
        <taxon>Basidiomycota</taxon>
        <taxon>Agaricomycotina</taxon>
        <taxon>Agaricomycetes</taxon>
        <taxon>Agaricomycetidae</taxon>
        <taxon>Boletales</taxon>
        <taxon>Sclerodermatineae</taxon>
        <taxon>Pisolithaceae</taxon>
        <taxon>Pisolithus</taxon>
    </lineage>
</organism>
<sequence length="239" mass="26298">MESTYRRSRSRVEGPRVFSGYMRVLGAPSSLPSIRYQSSSPVEYSRSRSRRCSQGSSSTKLHPRFPFEASPRTSKYPPHSHELASSSLSPLRVTNAGSWHPVVHPHRCDHGWQAGDLPSNPLHSSRDDRDSCWRPSRDPSSTSNQFLRCGEPSVAPSKPSSPLETHSKPPSHLKSPQGTLFLLREASTSTSKPAPASFESRSRASSGLFPLRDLEGIPFVSSVVEMDIFELDAGSAARI</sequence>
<evidence type="ECO:0000313" key="3">
    <source>
        <dbReference type="Proteomes" id="UP000054018"/>
    </source>
</evidence>
<feature type="compositionally biased region" description="Basic and acidic residues" evidence="1">
    <location>
        <begin position="124"/>
        <end position="137"/>
    </location>
</feature>
<feature type="region of interest" description="Disordered" evidence="1">
    <location>
        <begin position="119"/>
        <end position="205"/>
    </location>
</feature>
<feature type="region of interest" description="Disordered" evidence="1">
    <location>
        <begin position="30"/>
        <end position="89"/>
    </location>
</feature>
<dbReference type="Proteomes" id="UP000054018">
    <property type="component" value="Unassembled WGS sequence"/>
</dbReference>
<name>A0A0C9YUE2_9AGAM</name>
<keyword evidence="3" id="KW-1185">Reference proteome</keyword>
<proteinExistence type="predicted"/>
<accession>A0A0C9YUE2</accession>
<dbReference type="HOGENOM" id="CLU_1161534_0_0_1"/>
<gene>
    <name evidence="2" type="ORF">PISMIDRAFT_14940</name>
</gene>
<feature type="compositionally biased region" description="Low complexity" evidence="1">
    <location>
        <begin position="186"/>
        <end position="197"/>
    </location>
</feature>
<reference evidence="2 3" key="1">
    <citation type="submission" date="2014-04" db="EMBL/GenBank/DDBJ databases">
        <authorList>
            <consortium name="DOE Joint Genome Institute"/>
            <person name="Kuo A."/>
            <person name="Kohler A."/>
            <person name="Costa M.D."/>
            <person name="Nagy L.G."/>
            <person name="Floudas D."/>
            <person name="Copeland A."/>
            <person name="Barry K.W."/>
            <person name="Cichocki N."/>
            <person name="Veneault-Fourrey C."/>
            <person name="LaButti K."/>
            <person name="Lindquist E.A."/>
            <person name="Lipzen A."/>
            <person name="Lundell T."/>
            <person name="Morin E."/>
            <person name="Murat C."/>
            <person name="Sun H."/>
            <person name="Tunlid A."/>
            <person name="Henrissat B."/>
            <person name="Grigoriev I.V."/>
            <person name="Hibbett D.S."/>
            <person name="Martin F."/>
            <person name="Nordberg H.P."/>
            <person name="Cantor M.N."/>
            <person name="Hua S.X."/>
        </authorList>
    </citation>
    <scope>NUCLEOTIDE SEQUENCE [LARGE SCALE GENOMIC DNA]</scope>
    <source>
        <strain evidence="2 3">441</strain>
    </source>
</reference>